<evidence type="ECO:0000256" key="1">
    <source>
        <dbReference type="SAM" id="MobiDB-lite"/>
    </source>
</evidence>
<dbReference type="EMBL" id="LIAE01008103">
    <property type="protein sequence ID" value="PAV75450.1"/>
    <property type="molecule type" value="Genomic_DNA"/>
</dbReference>
<reference evidence="4 5" key="1">
    <citation type="journal article" date="2017" name="Curr. Biol.">
        <title>Genome architecture and evolution of a unichromosomal asexual nematode.</title>
        <authorList>
            <person name="Fradin H."/>
            <person name="Zegar C."/>
            <person name="Gutwein M."/>
            <person name="Lucas J."/>
            <person name="Kovtun M."/>
            <person name="Corcoran D."/>
            <person name="Baugh L.R."/>
            <person name="Kiontke K."/>
            <person name="Gunsalus K."/>
            <person name="Fitch D.H."/>
            <person name="Piano F."/>
        </authorList>
    </citation>
    <scope>NUCLEOTIDE SEQUENCE [LARGE SCALE GENOMIC DNA]</scope>
    <source>
        <strain evidence="4">PF1309</strain>
    </source>
</reference>
<dbReference type="InterPro" id="IPR003595">
    <property type="entry name" value="Tyr_Pase_cat"/>
</dbReference>
<evidence type="ECO:0000259" key="3">
    <source>
        <dbReference type="PROSITE" id="PS50056"/>
    </source>
</evidence>
<evidence type="ECO:0008006" key="6">
    <source>
        <dbReference type="Google" id="ProtNLM"/>
    </source>
</evidence>
<sequence>MMADSLGKLKTFFTNDQKDRKSNKSASKKNYIRPEGDRDDKQRRPGSSTSTHHDDVHHEACDRLQHYKILEHFVEETTKKGIEGLIKEYRKMDGIHDNTETCDAFKANMLKNRYSDVVCLDRTRVKLKLAANQLGDYIHANYIVTDSKLLENKFICTQGPLFSTIDDFWRMIFQERIATILMLCKPVEDGRPKCNVYWPENTEDSKEVDSVLKVTNLSEASDETGKSIQLKVELHPDYVVSETDGLSSKDPLIVNLRQWTNWPDRGVPLEECHTVPCKLLGMVRAAPCVVHCRRVAGIGRTGSIMALEFALRRLHKGKEINFEEITKDLRKSRAQCVQTEVQYLYIHRVMVAHAMVESSQLSDKAKKAGEKFLLEYDNKMKK</sequence>
<feature type="compositionally biased region" description="Basic and acidic residues" evidence="1">
    <location>
        <begin position="32"/>
        <end position="43"/>
    </location>
</feature>
<dbReference type="PROSITE" id="PS50056">
    <property type="entry name" value="TYR_PHOSPHATASE_2"/>
    <property type="match status" value="1"/>
</dbReference>
<feature type="region of interest" description="Disordered" evidence="1">
    <location>
        <begin position="1"/>
        <end position="57"/>
    </location>
</feature>
<proteinExistence type="predicted"/>
<dbReference type="FunFam" id="3.90.190.10:FF:000114">
    <property type="entry name" value="Tyrosine-protein phosphatase"/>
    <property type="match status" value="1"/>
</dbReference>
<dbReference type="SMART" id="SM00404">
    <property type="entry name" value="PTPc_motif"/>
    <property type="match status" value="1"/>
</dbReference>
<feature type="domain" description="Tyrosine-protein phosphatase" evidence="2">
    <location>
        <begin position="85"/>
        <end position="353"/>
    </location>
</feature>
<comment type="caution">
    <text evidence="4">The sequence shown here is derived from an EMBL/GenBank/DDBJ whole genome shotgun (WGS) entry which is preliminary data.</text>
</comment>
<dbReference type="PANTHER" id="PTHR46163">
    <property type="entry name" value="TYROSINE-PROTEIN PHOSPHATASE-RELATED"/>
    <property type="match status" value="1"/>
</dbReference>
<dbReference type="CDD" id="cd00047">
    <property type="entry name" value="PTPc"/>
    <property type="match status" value="1"/>
</dbReference>
<dbReference type="SMART" id="SM00194">
    <property type="entry name" value="PTPc"/>
    <property type="match status" value="1"/>
</dbReference>
<dbReference type="OrthoDB" id="8815311at2759"/>
<dbReference type="AlphaFoldDB" id="A0A2A2KNI7"/>
<dbReference type="InterPro" id="IPR029021">
    <property type="entry name" value="Prot-tyrosine_phosphatase-like"/>
</dbReference>
<dbReference type="Proteomes" id="UP000218231">
    <property type="component" value="Unassembled WGS sequence"/>
</dbReference>
<accession>A0A2A2KNI7</accession>
<evidence type="ECO:0000259" key="2">
    <source>
        <dbReference type="PROSITE" id="PS50055"/>
    </source>
</evidence>
<dbReference type="GO" id="GO:0004725">
    <property type="term" value="F:protein tyrosine phosphatase activity"/>
    <property type="evidence" value="ECO:0007669"/>
    <property type="project" value="InterPro"/>
</dbReference>
<organism evidence="4 5">
    <name type="scientific">Diploscapter pachys</name>
    <dbReference type="NCBI Taxonomy" id="2018661"/>
    <lineage>
        <taxon>Eukaryota</taxon>
        <taxon>Metazoa</taxon>
        <taxon>Ecdysozoa</taxon>
        <taxon>Nematoda</taxon>
        <taxon>Chromadorea</taxon>
        <taxon>Rhabditida</taxon>
        <taxon>Rhabditina</taxon>
        <taxon>Rhabditomorpha</taxon>
        <taxon>Rhabditoidea</taxon>
        <taxon>Rhabditidae</taxon>
        <taxon>Diploscapter</taxon>
    </lineage>
</organism>
<dbReference type="Gene3D" id="3.90.190.10">
    <property type="entry name" value="Protein tyrosine phosphatase superfamily"/>
    <property type="match status" value="1"/>
</dbReference>
<dbReference type="InterPro" id="IPR052782">
    <property type="entry name" value="Oocyte-zygote_transition_reg"/>
</dbReference>
<dbReference type="PROSITE" id="PS50055">
    <property type="entry name" value="TYR_PHOSPHATASE_PTP"/>
    <property type="match status" value="1"/>
</dbReference>
<dbReference type="InterPro" id="IPR000387">
    <property type="entry name" value="Tyr_Pase_dom"/>
</dbReference>
<protein>
    <recommendedName>
        <fullName evidence="6">Tyrosine-protein phosphatase domain-containing protein</fullName>
    </recommendedName>
</protein>
<name>A0A2A2KNI7_9BILA</name>
<dbReference type="PRINTS" id="PR00700">
    <property type="entry name" value="PRTYPHPHTASE"/>
</dbReference>
<evidence type="ECO:0000313" key="4">
    <source>
        <dbReference type="EMBL" id="PAV75450.1"/>
    </source>
</evidence>
<keyword evidence="5" id="KW-1185">Reference proteome</keyword>
<dbReference type="SUPFAM" id="SSF52799">
    <property type="entry name" value="(Phosphotyrosine protein) phosphatases II"/>
    <property type="match status" value="1"/>
</dbReference>
<dbReference type="PANTHER" id="PTHR46163:SF5">
    <property type="entry name" value="TYROSINE-PROTEIN PHOSPHATASE"/>
    <property type="match status" value="1"/>
</dbReference>
<dbReference type="STRING" id="2018661.A0A2A2KNI7"/>
<dbReference type="InterPro" id="IPR000242">
    <property type="entry name" value="PTP_cat"/>
</dbReference>
<feature type="domain" description="Tyrosine specific protein phosphatases" evidence="3">
    <location>
        <begin position="289"/>
        <end position="344"/>
    </location>
</feature>
<gene>
    <name evidence="4" type="ORF">WR25_23846</name>
</gene>
<evidence type="ECO:0000313" key="5">
    <source>
        <dbReference type="Proteomes" id="UP000218231"/>
    </source>
</evidence>
<dbReference type="Pfam" id="PF00102">
    <property type="entry name" value="Y_phosphatase"/>
    <property type="match status" value="1"/>
</dbReference>